<evidence type="ECO:0000313" key="1">
    <source>
        <dbReference type="EMBL" id="KAF2453022.1"/>
    </source>
</evidence>
<dbReference type="AlphaFoldDB" id="A0A6A6NMR6"/>
<protein>
    <submittedName>
        <fullName evidence="1">Uncharacterized protein</fullName>
    </submittedName>
</protein>
<gene>
    <name evidence="1" type="ORF">BDY21DRAFT_357059</name>
</gene>
<proteinExistence type="predicted"/>
<keyword evidence="2" id="KW-1185">Reference proteome</keyword>
<name>A0A6A6NMR6_9PEZI</name>
<accession>A0A6A6NMR6</accession>
<dbReference type="Proteomes" id="UP000799766">
    <property type="component" value="Unassembled WGS sequence"/>
</dbReference>
<dbReference type="EMBL" id="MU001700">
    <property type="protein sequence ID" value="KAF2453022.1"/>
    <property type="molecule type" value="Genomic_DNA"/>
</dbReference>
<reference evidence="1" key="1">
    <citation type="journal article" date="2020" name="Stud. Mycol.">
        <title>101 Dothideomycetes genomes: a test case for predicting lifestyles and emergence of pathogens.</title>
        <authorList>
            <person name="Haridas S."/>
            <person name="Albert R."/>
            <person name="Binder M."/>
            <person name="Bloem J."/>
            <person name="Labutti K."/>
            <person name="Salamov A."/>
            <person name="Andreopoulos B."/>
            <person name="Baker S."/>
            <person name="Barry K."/>
            <person name="Bills G."/>
            <person name="Bluhm B."/>
            <person name="Cannon C."/>
            <person name="Castanera R."/>
            <person name="Culley D."/>
            <person name="Daum C."/>
            <person name="Ezra D."/>
            <person name="Gonzalez J."/>
            <person name="Henrissat B."/>
            <person name="Kuo A."/>
            <person name="Liang C."/>
            <person name="Lipzen A."/>
            <person name="Lutzoni F."/>
            <person name="Magnuson J."/>
            <person name="Mondo S."/>
            <person name="Nolan M."/>
            <person name="Ohm R."/>
            <person name="Pangilinan J."/>
            <person name="Park H.-J."/>
            <person name="Ramirez L."/>
            <person name="Alfaro M."/>
            <person name="Sun H."/>
            <person name="Tritt A."/>
            <person name="Yoshinaga Y."/>
            <person name="Zwiers L.-H."/>
            <person name="Turgeon B."/>
            <person name="Goodwin S."/>
            <person name="Spatafora J."/>
            <person name="Crous P."/>
            <person name="Grigoriev I."/>
        </authorList>
    </citation>
    <scope>NUCLEOTIDE SEQUENCE</scope>
    <source>
        <strain evidence="1">ATCC 16933</strain>
    </source>
</reference>
<evidence type="ECO:0000313" key="2">
    <source>
        <dbReference type="Proteomes" id="UP000799766"/>
    </source>
</evidence>
<organism evidence="1 2">
    <name type="scientific">Lineolata rhizophorae</name>
    <dbReference type="NCBI Taxonomy" id="578093"/>
    <lineage>
        <taxon>Eukaryota</taxon>
        <taxon>Fungi</taxon>
        <taxon>Dikarya</taxon>
        <taxon>Ascomycota</taxon>
        <taxon>Pezizomycotina</taxon>
        <taxon>Dothideomycetes</taxon>
        <taxon>Dothideomycetes incertae sedis</taxon>
        <taxon>Lineolatales</taxon>
        <taxon>Lineolataceae</taxon>
        <taxon>Lineolata</taxon>
    </lineage>
</organism>
<sequence length="65" mass="7402">MDIPHSTPPGARHQTPLSLQQDLRQLQLGYALPPTPQHLHRSIYKALFLPKLIYCCSVWYIPGPP</sequence>